<proteinExistence type="predicted"/>
<dbReference type="SUPFAM" id="SSF52540">
    <property type="entry name" value="P-loop containing nucleoside triphosphate hydrolases"/>
    <property type="match status" value="1"/>
</dbReference>
<evidence type="ECO:0000256" key="1">
    <source>
        <dbReference type="SAM" id="MobiDB-lite"/>
    </source>
</evidence>
<dbReference type="Proteomes" id="UP000199451">
    <property type="component" value="Unassembled WGS sequence"/>
</dbReference>
<feature type="region of interest" description="Disordered" evidence="1">
    <location>
        <begin position="894"/>
        <end position="916"/>
    </location>
</feature>
<gene>
    <name evidence="3" type="ORF">SAMN04487949_2907</name>
</gene>
<accession>A0A1G9XAU1</accession>
<feature type="domain" description="TraD/TraG TraM recognition site" evidence="2">
    <location>
        <begin position="325"/>
        <end position="409"/>
    </location>
</feature>
<protein>
    <submittedName>
        <fullName evidence="3">AAA-like domain-containing protein</fullName>
    </submittedName>
</protein>
<name>A0A1G9XAU1_9EURY</name>
<feature type="compositionally biased region" description="Polar residues" evidence="1">
    <location>
        <begin position="900"/>
        <end position="909"/>
    </location>
</feature>
<dbReference type="PANTHER" id="PTHR30121:SF6">
    <property type="entry name" value="SLR6007 PROTEIN"/>
    <property type="match status" value="1"/>
</dbReference>
<dbReference type="InterPro" id="IPR027417">
    <property type="entry name" value="P-loop_NTPase"/>
</dbReference>
<evidence type="ECO:0000313" key="3">
    <source>
        <dbReference type="EMBL" id="SDM93661.1"/>
    </source>
</evidence>
<organism evidence="3 4">
    <name type="scientific">Halogranum gelatinilyticum</name>
    <dbReference type="NCBI Taxonomy" id="660521"/>
    <lineage>
        <taxon>Archaea</taxon>
        <taxon>Methanobacteriati</taxon>
        <taxon>Methanobacteriota</taxon>
        <taxon>Stenosarchaea group</taxon>
        <taxon>Halobacteria</taxon>
        <taxon>Halobacteriales</taxon>
        <taxon>Haloferacaceae</taxon>
    </lineage>
</organism>
<dbReference type="STRING" id="660521.SAMN04487949_2907"/>
<dbReference type="InterPro" id="IPR051162">
    <property type="entry name" value="T4SS_component"/>
</dbReference>
<dbReference type="Pfam" id="PF12696">
    <property type="entry name" value="TraG-D_C"/>
    <property type="match status" value="1"/>
</dbReference>
<dbReference type="InterPro" id="IPR032689">
    <property type="entry name" value="TraG-D_C"/>
</dbReference>
<reference evidence="4" key="1">
    <citation type="submission" date="2016-10" db="EMBL/GenBank/DDBJ databases">
        <authorList>
            <person name="Varghese N."/>
            <person name="Submissions S."/>
        </authorList>
    </citation>
    <scope>NUCLEOTIDE SEQUENCE [LARGE SCALE GENOMIC DNA]</scope>
    <source>
        <strain evidence="4">CGMCC 1.10119</strain>
    </source>
</reference>
<evidence type="ECO:0000259" key="2">
    <source>
        <dbReference type="Pfam" id="PF12696"/>
    </source>
</evidence>
<evidence type="ECO:0000313" key="4">
    <source>
        <dbReference type="Proteomes" id="UP000199451"/>
    </source>
</evidence>
<sequence length="916" mass="102134">MLPDGFDIRATETRRGKELTRTVETATGGLETVVGEWPQRLLEHSAEQSRQPTWVGYGRGRLREAGIAFENLFQHLGVFGTTGYGKSTVLQNLLYQWARGDHGFCFIDPKGDTAYDVLQSLPEARLADVIWIEPGADRDRTVGFNFLDVGFEPSHPQYDAAIEGLTEDLVALLRADRYWGARMDRVTQNMLRAMQRSKYEYTLLDVYFALASESSRQQFAALVDEEELPFIREYTRKIAQLSDSELEPLLGRFQPWVENPVTRQLLAHRESPINIANAVESGKLVIVRNATESTTIGQMIATAVMRRVWATIKARKRVPLADREPFFLVVDEFDAVVAPDADVERMLSKARAMRMSVTLCCQQPSQLPKATREAMFGNCDTLLTFRPGNPNDARQLAQRFGDLDADTINSTPQYQAWVRLALDEGKRTDPLRVQTFPAMVPQRDGQDVEQVIRESLDRYGNDRLDDKTIRSELRFDASTGRGSVVDSDGTRGGEQDVAALMLQSIYAQSIRVAREWMFVSEVNEAMKRRTNKPLEQSQLSNIRERLTGEYLDARRRDGRMQVRLTQTGQGWLFNTGTAASGGGDEHRFVLREAFEAFTAAGFDVTLPTQDGGELPDGIAALPIDPMKASTPQDVQRRLEQLETEYPVCATVSDGREVALEAETTTLSKPMQTLTNLRKAIEAGRRCVFVCKDGSAEHGDVAYWAKRGVSILTDPPCVSEVDGRSRTFYTTSTTLSVGEDGTAVRPQSNTRSEWVETDSGLINRDSGGSIHVQLGGVEDLDAVSPSDVEAYYTVDRASGEYAVECGDRTYRYSSIDEFEAEWGRVYEPFVPEREFPRDVRSEDFLFVVVPDSGSKYEELQVVVGGECTPLSEYGTDTDTTQDGYSDGEVEGLMAGMRPVSEGSSQDSCDGTSDDLIL</sequence>
<dbReference type="PANTHER" id="PTHR30121">
    <property type="entry name" value="UNCHARACTERIZED PROTEIN YJGR-RELATED"/>
    <property type="match status" value="1"/>
</dbReference>
<dbReference type="Gene3D" id="3.40.50.300">
    <property type="entry name" value="P-loop containing nucleotide triphosphate hydrolases"/>
    <property type="match status" value="2"/>
</dbReference>
<keyword evidence="4" id="KW-1185">Reference proteome</keyword>
<dbReference type="CDD" id="cd01127">
    <property type="entry name" value="TrwB_TraG_TraD_VirD4"/>
    <property type="match status" value="1"/>
</dbReference>
<dbReference type="EMBL" id="FNHL01000004">
    <property type="protein sequence ID" value="SDM93661.1"/>
    <property type="molecule type" value="Genomic_DNA"/>
</dbReference>
<dbReference type="AlphaFoldDB" id="A0A1G9XAU1"/>